<evidence type="ECO:0000313" key="1">
    <source>
        <dbReference type="EMBL" id="JAD68421.1"/>
    </source>
</evidence>
<reference evidence="1" key="1">
    <citation type="submission" date="2014-09" db="EMBL/GenBank/DDBJ databases">
        <authorList>
            <person name="Magalhaes I.L.F."/>
            <person name="Oliveira U."/>
            <person name="Santos F.R."/>
            <person name="Vidigal T.H.D.A."/>
            <person name="Brescovit A.D."/>
            <person name="Santos A.J."/>
        </authorList>
    </citation>
    <scope>NUCLEOTIDE SEQUENCE</scope>
    <source>
        <tissue evidence="1">Shoot tissue taken approximately 20 cm above the soil surface</tissue>
    </source>
</reference>
<dbReference type="AlphaFoldDB" id="A0A0A9BYM4"/>
<accession>A0A0A9BYM4</accession>
<organism evidence="1">
    <name type="scientific">Arundo donax</name>
    <name type="common">Giant reed</name>
    <name type="synonym">Donax arundinaceus</name>
    <dbReference type="NCBI Taxonomy" id="35708"/>
    <lineage>
        <taxon>Eukaryota</taxon>
        <taxon>Viridiplantae</taxon>
        <taxon>Streptophyta</taxon>
        <taxon>Embryophyta</taxon>
        <taxon>Tracheophyta</taxon>
        <taxon>Spermatophyta</taxon>
        <taxon>Magnoliopsida</taxon>
        <taxon>Liliopsida</taxon>
        <taxon>Poales</taxon>
        <taxon>Poaceae</taxon>
        <taxon>PACMAD clade</taxon>
        <taxon>Arundinoideae</taxon>
        <taxon>Arundineae</taxon>
        <taxon>Arundo</taxon>
    </lineage>
</organism>
<dbReference type="EMBL" id="GBRH01229474">
    <property type="protein sequence ID" value="JAD68421.1"/>
    <property type="molecule type" value="Transcribed_RNA"/>
</dbReference>
<reference evidence="1" key="2">
    <citation type="journal article" date="2015" name="Data Brief">
        <title>Shoot transcriptome of the giant reed, Arundo donax.</title>
        <authorList>
            <person name="Barrero R.A."/>
            <person name="Guerrero F.D."/>
            <person name="Moolhuijzen P."/>
            <person name="Goolsby J.A."/>
            <person name="Tidwell J."/>
            <person name="Bellgard S.E."/>
            <person name="Bellgard M.I."/>
        </authorList>
    </citation>
    <scope>NUCLEOTIDE SEQUENCE</scope>
    <source>
        <tissue evidence="1">Shoot tissue taken approximately 20 cm above the soil surface</tissue>
    </source>
</reference>
<protein>
    <submittedName>
        <fullName evidence="1">Uncharacterized protein</fullName>
    </submittedName>
</protein>
<proteinExistence type="predicted"/>
<name>A0A0A9BYM4_ARUDO</name>
<sequence length="66" mass="7466">MGAKHFRRPSCRFRFILGGVAEPIHVHGRGGQAAVARRWRTSRTAPRPPTVSFFLLLKENGVIRIQ</sequence>